<dbReference type="SUPFAM" id="SSF53756">
    <property type="entry name" value="UDP-Glycosyltransferase/glycogen phosphorylase"/>
    <property type="match status" value="1"/>
</dbReference>
<evidence type="ECO:0000313" key="4">
    <source>
        <dbReference type="EMBL" id="OGY11924.1"/>
    </source>
</evidence>
<sequence length="408" mass="46413">MTSLKIKNLKLKIPPKRRLTIGVDASRAFVKDPAGPEYYSWHLIKNLAEIDHKNRYVLYLRPKQRPNFSLPQNFKTKIIYPTRFWTQLGLAWETLIDPPDILFIPAHTLPLITRAIFGIGAKVKLLPQMPVLVTIHGLEGKYLPQTGNILSHIHRNWSISWSVRFANHLIAVSNDTLKEVLNTYNIHRNSIEVVHEGVEFEKYHNAPLNRKRLNNKYHIGENYILFVGTLQPRKNLIRLIKAFAVYLNESRATYDSKNNRMKLKLVIAGKRGWLYDEILKAPNKFNIVNSVIFTGRIDESDLPGLYKGAQAFILPSLTEGFGLPVLEAQAAGVPVVCSDKGALREVADNAAIFINPLKTSEITRAIKRVLEDRTLVSTLVEKGLKNAKAKSWIRTAHNTLKLIERIVS</sequence>
<accession>A0A1G1V901</accession>
<dbReference type="PANTHER" id="PTHR46401">
    <property type="entry name" value="GLYCOSYLTRANSFERASE WBBK-RELATED"/>
    <property type="match status" value="1"/>
</dbReference>
<organism evidence="4 5">
    <name type="scientific">Candidatus Blackburnbacteria bacterium RIFCSPHIGHO2_12_FULL_41_13b</name>
    <dbReference type="NCBI Taxonomy" id="1797517"/>
    <lineage>
        <taxon>Bacteria</taxon>
        <taxon>Candidatus Blackburniibacteriota</taxon>
    </lineage>
</organism>
<dbReference type="Gene3D" id="3.40.50.2000">
    <property type="entry name" value="Glycogen Phosphorylase B"/>
    <property type="match status" value="2"/>
</dbReference>
<dbReference type="Proteomes" id="UP000178272">
    <property type="component" value="Unassembled WGS sequence"/>
</dbReference>
<feature type="domain" description="Glycosyl transferase family 1" evidence="2">
    <location>
        <begin position="220"/>
        <end position="383"/>
    </location>
</feature>
<dbReference type="AlphaFoldDB" id="A0A1G1V901"/>
<evidence type="ECO:0000259" key="2">
    <source>
        <dbReference type="Pfam" id="PF00534"/>
    </source>
</evidence>
<protein>
    <recommendedName>
        <fullName evidence="6">Glycosyltransferase subfamily 4-like N-terminal domain-containing protein</fullName>
    </recommendedName>
</protein>
<evidence type="ECO:0000259" key="3">
    <source>
        <dbReference type="Pfam" id="PF13439"/>
    </source>
</evidence>
<dbReference type="Pfam" id="PF13439">
    <property type="entry name" value="Glyco_transf_4"/>
    <property type="match status" value="1"/>
</dbReference>
<comment type="caution">
    <text evidence="4">The sequence shown here is derived from an EMBL/GenBank/DDBJ whole genome shotgun (WGS) entry which is preliminary data.</text>
</comment>
<feature type="domain" description="Glycosyltransferase subfamily 4-like N-terminal" evidence="3">
    <location>
        <begin position="35"/>
        <end position="201"/>
    </location>
</feature>
<reference evidence="4 5" key="1">
    <citation type="journal article" date="2016" name="Nat. Commun.">
        <title>Thousands of microbial genomes shed light on interconnected biogeochemical processes in an aquifer system.</title>
        <authorList>
            <person name="Anantharaman K."/>
            <person name="Brown C.T."/>
            <person name="Hug L.A."/>
            <person name="Sharon I."/>
            <person name="Castelle C.J."/>
            <person name="Probst A.J."/>
            <person name="Thomas B.C."/>
            <person name="Singh A."/>
            <person name="Wilkins M.J."/>
            <person name="Karaoz U."/>
            <person name="Brodie E.L."/>
            <person name="Williams K.H."/>
            <person name="Hubbard S.S."/>
            <person name="Banfield J.F."/>
        </authorList>
    </citation>
    <scope>NUCLEOTIDE SEQUENCE [LARGE SCALE GENOMIC DNA]</scope>
</reference>
<evidence type="ECO:0000256" key="1">
    <source>
        <dbReference type="ARBA" id="ARBA00022679"/>
    </source>
</evidence>
<dbReference type="STRING" id="1797517.A3F61_01340"/>
<dbReference type="InterPro" id="IPR001296">
    <property type="entry name" value="Glyco_trans_1"/>
</dbReference>
<dbReference type="EMBL" id="MHCA01000029">
    <property type="protein sequence ID" value="OGY11924.1"/>
    <property type="molecule type" value="Genomic_DNA"/>
</dbReference>
<dbReference type="GO" id="GO:0016757">
    <property type="term" value="F:glycosyltransferase activity"/>
    <property type="evidence" value="ECO:0007669"/>
    <property type="project" value="InterPro"/>
</dbReference>
<dbReference type="GO" id="GO:0009103">
    <property type="term" value="P:lipopolysaccharide biosynthetic process"/>
    <property type="evidence" value="ECO:0007669"/>
    <property type="project" value="TreeGrafter"/>
</dbReference>
<evidence type="ECO:0000313" key="5">
    <source>
        <dbReference type="Proteomes" id="UP000178272"/>
    </source>
</evidence>
<name>A0A1G1V901_9BACT</name>
<proteinExistence type="predicted"/>
<evidence type="ECO:0008006" key="6">
    <source>
        <dbReference type="Google" id="ProtNLM"/>
    </source>
</evidence>
<dbReference type="CDD" id="cd03809">
    <property type="entry name" value="GT4_MtfB-like"/>
    <property type="match status" value="1"/>
</dbReference>
<dbReference type="Pfam" id="PF00534">
    <property type="entry name" value="Glycos_transf_1"/>
    <property type="match status" value="1"/>
</dbReference>
<dbReference type="PANTHER" id="PTHR46401:SF2">
    <property type="entry name" value="GLYCOSYLTRANSFERASE WBBK-RELATED"/>
    <property type="match status" value="1"/>
</dbReference>
<dbReference type="InterPro" id="IPR028098">
    <property type="entry name" value="Glyco_trans_4-like_N"/>
</dbReference>
<gene>
    <name evidence="4" type="ORF">A3F61_01340</name>
</gene>
<keyword evidence="1" id="KW-0808">Transferase</keyword>